<gene>
    <name evidence="1" type="ORF">FCALED_LOCUS10448</name>
</gene>
<name>A0A9N9DJI0_9GLOM</name>
<dbReference type="Proteomes" id="UP000789570">
    <property type="component" value="Unassembled WGS sequence"/>
</dbReference>
<proteinExistence type="predicted"/>
<accession>A0A9N9DJI0</accession>
<comment type="caution">
    <text evidence="1">The sequence shown here is derived from an EMBL/GenBank/DDBJ whole genome shotgun (WGS) entry which is preliminary data.</text>
</comment>
<keyword evidence="2" id="KW-1185">Reference proteome</keyword>
<dbReference type="AlphaFoldDB" id="A0A9N9DJI0"/>
<dbReference type="PANTHER" id="PTHR33266">
    <property type="entry name" value="CHROMOSOME 15, WHOLE GENOME SHOTGUN SEQUENCE"/>
    <property type="match status" value="1"/>
</dbReference>
<reference evidence="1" key="1">
    <citation type="submission" date="2021-06" db="EMBL/GenBank/DDBJ databases">
        <authorList>
            <person name="Kallberg Y."/>
            <person name="Tangrot J."/>
            <person name="Rosling A."/>
        </authorList>
    </citation>
    <scope>NUCLEOTIDE SEQUENCE</scope>
    <source>
        <strain evidence="1">UK204</strain>
    </source>
</reference>
<dbReference type="OrthoDB" id="2392599at2759"/>
<protein>
    <submittedName>
        <fullName evidence="1">10684_t:CDS:1</fullName>
    </submittedName>
</protein>
<organism evidence="1 2">
    <name type="scientific">Funneliformis caledonium</name>
    <dbReference type="NCBI Taxonomy" id="1117310"/>
    <lineage>
        <taxon>Eukaryota</taxon>
        <taxon>Fungi</taxon>
        <taxon>Fungi incertae sedis</taxon>
        <taxon>Mucoromycota</taxon>
        <taxon>Glomeromycotina</taxon>
        <taxon>Glomeromycetes</taxon>
        <taxon>Glomerales</taxon>
        <taxon>Glomeraceae</taxon>
        <taxon>Funneliformis</taxon>
    </lineage>
</organism>
<dbReference type="PANTHER" id="PTHR33266:SF1">
    <property type="entry name" value="F-BOX DOMAIN-CONTAINING PROTEIN"/>
    <property type="match status" value="1"/>
</dbReference>
<sequence>MDYSLGLIRFSVKYGQDFPTVTDKEIEEAYNEYKEFYAKHHRDHPGTATDCYEEFRDKECPATVIPQPELAVAEAFRVPYQDPLNMVERFQNYIDKKHAHWLGNKINRVPYGTVFQSSGYGKTRLIEQLATKIPTLYVCLRPKESTGYPPVTPIAPEIFLHEYSLTKSATDLWEQQLSNKWCLKFWSEVSTASEKWLTIEENDANLSKGKFPFYDADNPNNRVKIILCIDEARYLTRHVPDRNGTPFRILRRAMKHIAWNGFFAIFLDTLSKISNFAPPLSEDPSSRDDEAQLLFFHPFVRLTTMDIFEKMTGGPAEKTRLFTLKGLVTLLQNKLFGGARSFDDSHKKELSSIAILSVLVCLDISPQSKIASELVGSYMATCVAVSKDRERLLVRYPSEPLLAEAALTTISDEKTLISILQNFNEMLRKGFVDAGARGEVVARIILILAVRSIQENEDWKSSGITVKQLMELLDPAAIDELQSFVDATVTFTHFIPIVYVPEKRSLKEYYRRRCAVILKRNNPGADIMIPVKLSEDRYSYILIQMKNYASNNRSADQSYPESGTYKLKSRFVFRKSDLKHHEEKYITLYWQLGFQGQLREVPPIRKSKRQKIEEQQHPFAHFGLDFFTFLGPIVKKELADLLDAFISPFDEVWKFHDEETGDYWSEKQIMAHDPLVYDSRISSPM</sequence>
<evidence type="ECO:0000313" key="2">
    <source>
        <dbReference type="Proteomes" id="UP000789570"/>
    </source>
</evidence>
<evidence type="ECO:0000313" key="1">
    <source>
        <dbReference type="EMBL" id="CAG8638648.1"/>
    </source>
</evidence>
<dbReference type="EMBL" id="CAJVPQ010003852">
    <property type="protein sequence ID" value="CAG8638648.1"/>
    <property type="molecule type" value="Genomic_DNA"/>
</dbReference>